<gene>
    <name evidence="1" type="ORF">GA0070606_0786</name>
</gene>
<evidence type="ECO:0000313" key="2">
    <source>
        <dbReference type="Proteomes" id="UP000199001"/>
    </source>
</evidence>
<dbReference type="OrthoDB" id="3347799at2"/>
<evidence type="ECO:0008006" key="3">
    <source>
        <dbReference type="Google" id="ProtNLM"/>
    </source>
</evidence>
<proteinExistence type="predicted"/>
<keyword evidence="2" id="KW-1185">Reference proteome</keyword>
<sequence>MTSTGGGDGSWLRVIPGDGGRGPLLTRAGQLVHGARRLGELVQRRPTGVTGHQWSTATREGYDFVVCAADTARPVFAVEIGPVAPAGSAGQRAERLKSVVAEAVGLAVLRIGSPTLRADEHGRSIVSYVIDARAYTAIGAGEPEPGDALPVGFRDILGRLPDGRTGHVNDLGALARAATIDAYVSRRLADPIVRGLHVNWRGGPAEGWSWVEVRPGACLVERVTVREERLSVGVDPARLAEDLAAMAVGERLRDLETAEPALTPRDELLAEIRRLESRHGEMTNGFAFAHLCAD</sequence>
<protein>
    <recommendedName>
        <fullName evidence="3">DUF2726 domain-containing protein</fullName>
    </recommendedName>
</protein>
<dbReference type="EMBL" id="FMHZ01000002">
    <property type="protein sequence ID" value="SCL45553.1"/>
    <property type="molecule type" value="Genomic_DNA"/>
</dbReference>
<organism evidence="1 2">
    <name type="scientific">Micromonospora citrea</name>
    <dbReference type="NCBI Taxonomy" id="47855"/>
    <lineage>
        <taxon>Bacteria</taxon>
        <taxon>Bacillati</taxon>
        <taxon>Actinomycetota</taxon>
        <taxon>Actinomycetes</taxon>
        <taxon>Micromonosporales</taxon>
        <taxon>Micromonosporaceae</taxon>
        <taxon>Micromonospora</taxon>
    </lineage>
</organism>
<dbReference type="AlphaFoldDB" id="A0A1C6TV58"/>
<dbReference type="STRING" id="47855.GA0070606_0786"/>
<accession>A0A1C6TV58</accession>
<dbReference type="RefSeq" id="WP_091095147.1">
    <property type="nucleotide sequence ID" value="NZ_FMHZ01000002.1"/>
</dbReference>
<evidence type="ECO:0000313" key="1">
    <source>
        <dbReference type="EMBL" id="SCL45553.1"/>
    </source>
</evidence>
<reference evidence="2" key="1">
    <citation type="submission" date="2016-06" db="EMBL/GenBank/DDBJ databases">
        <authorList>
            <person name="Varghese N."/>
            <person name="Submissions Spin"/>
        </authorList>
    </citation>
    <scope>NUCLEOTIDE SEQUENCE [LARGE SCALE GENOMIC DNA]</scope>
    <source>
        <strain evidence="2">DSM 43903</strain>
    </source>
</reference>
<name>A0A1C6TV58_9ACTN</name>
<dbReference type="Proteomes" id="UP000199001">
    <property type="component" value="Unassembled WGS sequence"/>
</dbReference>